<keyword evidence="5" id="KW-1185">Reference proteome</keyword>
<dbReference type="Pfam" id="PF07378">
    <property type="entry name" value="FlbT"/>
    <property type="match status" value="1"/>
</dbReference>
<keyword evidence="1" id="KW-0678">Repressor</keyword>
<dbReference type="InterPro" id="IPR009967">
    <property type="entry name" value="Flagellum_FlbT"/>
</dbReference>
<keyword evidence="4" id="KW-0966">Cell projection</keyword>
<reference evidence="5" key="1">
    <citation type="submission" date="2020-12" db="EMBL/GenBank/DDBJ databases">
        <title>Hymenobacter sp.</title>
        <authorList>
            <person name="Kim M.K."/>
        </authorList>
    </citation>
    <scope>NUCLEOTIDE SEQUENCE [LARGE SCALE GENOMIC DNA]</scope>
    <source>
        <strain evidence="5">BT553</strain>
    </source>
</reference>
<gene>
    <name evidence="4" type="ORF">JAO74_09780</name>
</gene>
<accession>A0ABS0XPV9</accession>
<evidence type="ECO:0000313" key="5">
    <source>
        <dbReference type="Proteomes" id="UP000640426"/>
    </source>
</evidence>
<keyword evidence="2" id="KW-1005">Bacterial flagellum biogenesis</keyword>
<name>A0ABS0XPV9_9SPHN</name>
<dbReference type="EMBL" id="JAELXS010000005">
    <property type="protein sequence ID" value="MBJ6122080.1"/>
    <property type="molecule type" value="Genomic_DNA"/>
</dbReference>
<keyword evidence="4" id="KW-0969">Cilium</keyword>
<keyword evidence="4" id="KW-0282">Flagellum</keyword>
<evidence type="ECO:0000313" key="4">
    <source>
        <dbReference type="EMBL" id="MBJ6122080.1"/>
    </source>
</evidence>
<organism evidence="4 5">
    <name type="scientific">Sphingomonas mollis</name>
    <dbReference type="NCBI Taxonomy" id="2795726"/>
    <lineage>
        <taxon>Bacteria</taxon>
        <taxon>Pseudomonadati</taxon>
        <taxon>Pseudomonadota</taxon>
        <taxon>Alphaproteobacteria</taxon>
        <taxon>Sphingomonadales</taxon>
        <taxon>Sphingomonadaceae</taxon>
        <taxon>Sphingomonas</taxon>
    </lineage>
</organism>
<protein>
    <submittedName>
        <fullName evidence="4">Flagellar biosynthesis repressor FlbT</fullName>
    </submittedName>
</protein>
<dbReference type="Proteomes" id="UP000640426">
    <property type="component" value="Unassembled WGS sequence"/>
</dbReference>
<comment type="caution">
    <text evidence="4">The sequence shown here is derived from an EMBL/GenBank/DDBJ whole genome shotgun (WGS) entry which is preliminary data.</text>
</comment>
<evidence type="ECO:0000256" key="3">
    <source>
        <dbReference type="ARBA" id="ARBA00022884"/>
    </source>
</evidence>
<sequence length="134" mass="14697">MSLRISLRDGEKMIINGAVLQARGRTEFVIENQVAILRGREVMSPADATTPARRLYLACMMAYVDEGARAEHQDRIVALLGDLLGAFETAEARTACLDFAQFVARGDYYRGLGLCRTLMAHESAVFARLTGEAA</sequence>
<keyword evidence="3" id="KW-0694">RNA-binding</keyword>
<dbReference type="RefSeq" id="WP_199037478.1">
    <property type="nucleotide sequence ID" value="NZ_JAELXS010000005.1"/>
</dbReference>
<evidence type="ECO:0000256" key="1">
    <source>
        <dbReference type="ARBA" id="ARBA00022491"/>
    </source>
</evidence>
<evidence type="ECO:0000256" key="2">
    <source>
        <dbReference type="ARBA" id="ARBA00022795"/>
    </source>
</evidence>
<proteinExistence type="predicted"/>